<dbReference type="InterPro" id="IPR036291">
    <property type="entry name" value="NAD(P)-bd_dom_sf"/>
</dbReference>
<feature type="domain" description="NAD-dependent epimerase/dehydratase" evidence="1">
    <location>
        <begin position="4"/>
        <end position="184"/>
    </location>
</feature>
<dbReference type="Gene3D" id="3.40.50.720">
    <property type="entry name" value="NAD(P)-binding Rossmann-like Domain"/>
    <property type="match status" value="1"/>
</dbReference>
<dbReference type="Proteomes" id="UP001570417">
    <property type="component" value="Unassembled WGS sequence"/>
</dbReference>
<dbReference type="EMBL" id="JBFRUW010000060">
    <property type="protein sequence ID" value="MFA0569870.1"/>
    <property type="molecule type" value="Genomic_DNA"/>
</dbReference>
<reference evidence="2 3" key="1">
    <citation type="journal article" date="2024" name="ISME J.">
        <title>Tailless and filamentous prophages are predominant in marine Vibrio.</title>
        <authorList>
            <person name="Steensen K."/>
            <person name="Seneca J."/>
            <person name="Bartlau N."/>
            <person name="Yu X.A."/>
            <person name="Hussain F.A."/>
            <person name="Polz M.F."/>
        </authorList>
    </citation>
    <scope>NUCLEOTIDE SEQUENCE [LARGE SCALE GENOMIC DNA]</scope>
    <source>
        <strain evidence="2 3">10N.222.51.A1</strain>
    </source>
</reference>
<organism evidence="2 3">
    <name type="scientific">Vibrio gallaecicus</name>
    <dbReference type="NCBI Taxonomy" id="552386"/>
    <lineage>
        <taxon>Bacteria</taxon>
        <taxon>Pseudomonadati</taxon>
        <taxon>Pseudomonadota</taxon>
        <taxon>Gammaproteobacteria</taxon>
        <taxon>Vibrionales</taxon>
        <taxon>Vibrionaceae</taxon>
        <taxon>Vibrio</taxon>
    </lineage>
</organism>
<dbReference type="RefSeq" id="WP_372267165.1">
    <property type="nucleotide sequence ID" value="NZ_JBFRUW010000060.1"/>
</dbReference>
<evidence type="ECO:0000313" key="2">
    <source>
        <dbReference type="EMBL" id="MFA0569870.1"/>
    </source>
</evidence>
<comment type="caution">
    <text evidence="2">The sequence shown here is derived from an EMBL/GenBank/DDBJ whole genome shotgun (WGS) entry which is preliminary data.</text>
</comment>
<dbReference type="Pfam" id="PF01370">
    <property type="entry name" value="Epimerase"/>
    <property type="match status" value="1"/>
</dbReference>
<dbReference type="InterPro" id="IPR051604">
    <property type="entry name" value="Ergot_Alk_Oxidoreductase"/>
</dbReference>
<evidence type="ECO:0000259" key="1">
    <source>
        <dbReference type="Pfam" id="PF01370"/>
    </source>
</evidence>
<keyword evidence="3" id="KW-1185">Reference proteome</keyword>
<dbReference type="PANTHER" id="PTHR43162">
    <property type="match status" value="1"/>
</dbReference>
<proteinExistence type="predicted"/>
<gene>
    <name evidence="2" type="ORF">AB4566_16480</name>
</gene>
<protein>
    <submittedName>
        <fullName evidence="2">NAD-dependent epimerase/dehydratase family protein</fullName>
    </submittedName>
</protein>
<name>A0ABV4NEM5_9VIBR</name>
<dbReference type="SUPFAM" id="SSF51735">
    <property type="entry name" value="NAD(P)-binding Rossmann-fold domains"/>
    <property type="match status" value="1"/>
</dbReference>
<dbReference type="PANTHER" id="PTHR43162:SF1">
    <property type="entry name" value="PRESTALK A DIFFERENTIATION PROTEIN A"/>
    <property type="match status" value="1"/>
</dbReference>
<evidence type="ECO:0000313" key="3">
    <source>
        <dbReference type="Proteomes" id="UP001570417"/>
    </source>
</evidence>
<sequence>MASILIIGGGWLGKPVCQSLIEKGMDSIVTKTTELGQSKCINQGIPCEQFQFDHEHPTKSINELSALLANKNISIIIGCFPPGFRKGNGEEYADYWHQLITSAKNTNVVKVIMVSSTTVYPSRTGVMHEEDASEYLATNNDEFSSNAKTMLRAEQHVIDSGLDYSIVRCSGLIGPERHPSRFASKLKQVSTLAPANMLHLRDAIGAVSFCISSASKEIVNATTPTTVSKAEFYQAALASAESNDPLPPKVDTPDKLISPEKILKLGYQFYFQSTLDGLYE</sequence>
<dbReference type="InterPro" id="IPR001509">
    <property type="entry name" value="Epimerase_deHydtase"/>
</dbReference>
<accession>A0ABV4NEM5</accession>